<dbReference type="PANTHER" id="PTHR23028:SF131">
    <property type="entry name" value="BLR2367 PROTEIN"/>
    <property type="match status" value="1"/>
</dbReference>
<protein>
    <submittedName>
        <fullName evidence="3">Peptidoglycan/LPS O-acetylase OafA/YrhL</fullName>
    </submittedName>
</protein>
<feature type="domain" description="Acyltransferase 3" evidence="2">
    <location>
        <begin position="3"/>
        <end position="321"/>
    </location>
</feature>
<sequence length="359" mass="39851">MFHGIQVLRGVFSVLVVCHHMGVHAETYWHHDWLGGLFNQSTYRVDFFFVLSGFVLWTAHHSEAGRHGAWLGFIGKRLWRLYPLLVVLTLVKVVLLWLVPGRSAESYDLQPSLLALPQKSFPVIVAAWFLPSEIYFTLVLTAALALPRWASLPVLVIWAVGLFSVGILADVAPSTYGAGFFLHPFAVEFAAGALAADCVRRSAAGSKVSGILLSCLALTGLVAGALNHSWVAEHSVFWQKFFWAVVFSVGIGGFALWEQSVPAQNWHLKDVFCVGRASYSIFLSHGIALMGLSFFMKSRFAGLGGVWLDLLLLLMVWVSVLVGLAVWKYVERPLQRWLFVCSSSVLPRACNFCRIEKRA</sequence>
<dbReference type="RefSeq" id="WP_221306223.1">
    <property type="nucleotide sequence ID" value="NZ_JACHIG010000009.1"/>
</dbReference>
<dbReference type="InterPro" id="IPR002656">
    <property type="entry name" value="Acyl_transf_3_dom"/>
</dbReference>
<accession>A0A7W7YDX3</accession>
<feature type="transmembrane region" description="Helical" evidence="1">
    <location>
        <begin position="178"/>
        <end position="199"/>
    </location>
</feature>
<feature type="transmembrane region" description="Helical" evidence="1">
    <location>
        <begin position="307"/>
        <end position="327"/>
    </location>
</feature>
<dbReference type="Pfam" id="PF01757">
    <property type="entry name" value="Acyl_transf_3"/>
    <property type="match status" value="1"/>
</dbReference>
<feature type="transmembrane region" description="Helical" evidence="1">
    <location>
        <begin position="277"/>
        <end position="295"/>
    </location>
</feature>
<dbReference type="GO" id="GO:0000271">
    <property type="term" value="P:polysaccharide biosynthetic process"/>
    <property type="evidence" value="ECO:0007669"/>
    <property type="project" value="TreeGrafter"/>
</dbReference>
<comment type="caution">
    <text evidence="3">The sequence shown here is derived from an EMBL/GenBank/DDBJ whole genome shotgun (WGS) entry which is preliminary data.</text>
</comment>
<feature type="transmembrane region" description="Helical" evidence="1">
    <location>
        <begin position="237"/>
        <end position="257"/>
    </location>
</feature>
<organism evidence="3 4">
    <name type="scientific">Prosthecobacter vanneervenii</name>
    <dbReference type="NCBI Taxonomy" id="48466"/>
    <lineage>
        <taxon>Bacteria</taxon>
        <taxon>Pseudomonadati</taxon>
        <taxon>Verrucomicrobiota</taxon>
        <taxon>Verrucomicrobiia</taxon>
        <taxon>Verrucomicrobiales</taxon>
        <taxon>Verrucomicrobiaceae</taxon>
        <taxon>Prosthecobacter</taxon>
    </lineage>
</organism>
<dbReference type="Proteomes" id="UP000590740">
    <property type="component" value="Unassembled WGS sequence"/>
</dbReference>
<evidence type="ECO:0000259" key="2">
    <source>
        <dbReference type="Pfam" id="PF01757"/>
    </source>
</evidence>
<keyword evidence="4" id="KW-1185">Reference proteome</keyword>
<feature type="transmembrane region" description="Helical" evidence="1">
    <location>
        <begin position="211"/>
        <end position="231"/>
    </location>
</feature>
<keyword evidence="1" id="KW-0812">Transmembrane</keyword>
<dbReference type="PANTHER" id="PTHR23028">
    <property type="entry name" value="ACETYLTRANSFERASE"/>
    <property type="match status" value="1"/>
</dbReference>
<feature type="transmembrane region" description="Helical" evidence="1">
    <location>
        <begin position="152"/>
        <end position="172"/>
    </location>
</feature>
<keyword evidence="1" id="KW-0472">Membrane</keyword>
<evidence type="ECO:0000256" key="1">
    <source>
        <dbReference type="SAM" id="Phobius"/>
    </source>
</evidence>
<proteinExistence type="predicted"/>
<evidence type="ECO:0000313" key="3">
    <source>
        <dbReference type="EMBL" id="MBB5034405.1"/>
    </source>
</evidence>
<dbReference type="GO" id="GO:0016020">
    <property type="term" value="C:membrane"/>
    <property type="evidence" value="ECO:0007669"/>
    <property type="project" value="TreeGrafter"/>
</dbReference>
<dbReference type="InterPro" id="IPR050879">
    <property type="entry name" value="Acyltransferase_3"/>
</dbReference>
<feature type="transmembrane region" description="Helical" evidence="1">
    <location>
        <begin position="120"/>
        <end position="145"/>
    </location>
</feature>
<dbReference type="EMBL" id="JACHIG010000009">
    <property type="protein sequence ID" value="MBB5034405.1"/>
    <property type="molecule type" value="Genomic_DNA"/>
</dbReference>
<dbReference type="GO" id="GO:0016747">
    <property type="term" value="F:acyltransferase activity, transferring groups other than amino-acyl groups"/>
    <property type="evidence" value="ECO:0007669"/>
    <property type="project" value="InterPro"/>
</dbReference>
<feature type="transmembrane region" description="Helical" evidence="1">
    <location>
        <begin position="81"/>
        <end position="100"/>
    </location>
</feature>
<reference evidence="3 4" key="1">
    <citation type="submission" date="2020-08" db="EMBL/GenBank/DDBJ databases">
        <title>Genomic Encyclopedia of Type Strains, Phase IV (KMG-IV): sequencing the most valuable type-strain genomes for metagenomic binning, comparative biology and taxonomic classification.</title>
        <authorList>
            <person name="Goeker M."/>
        </authorList>
    </citation>
    <scope>NUCLEOTIDE SEQUENCE [LARGE SCALE GENOMIC DNA]</scope>
    <source>
        <strain evidence="3 4">DSM 12252</strain>
    </source>
</reference>
<evidence type="ECO:0000313" key="4">
    <source>
        <dbReference type="Proteomes" id="UP000590740"/>
    </source>
</evidence>
<dbReference type="AlphaFoldDB" id="A0A7W7YDX3"/>
<keyword evidence="1" id="KW-1133">Transmembrane helix</keyword>
<feature type="transmembrane region" description="Helical" evidence="1">
    <location>
        <begin position="41"/>
        <end position="60"/>
    </location>
</feature>
<gene>
    <name evidence="3" type="ORF">HNQ65_003999</name>
</gene>
<name>A0A7W7YDX3_9BACT</name>